<keyword evidence="11" id="KW-1185">Reference proteome</keyword>
<dbReference type="InterPro" id="IPR022781">
    <property type="entry name" value="Flagellar_biosynth_FliO"/>
</dbReference>
<dbReference type="GO" id="GO:0009425">
    <property type="term" value="C:bacterial-type flagellum basal body"/>
    <property type="evidence" value="ECO:0007669"/>
    <property type="project" value="UniProtKB-SubCell"/>
</dbReference>
<dbReference type="Proteomes" id="UP000295985">
    <property type="component" value="Unassembled WGS sequence"/>
</dbReference>
<organism evidence="8 10">
    <name type="scientific">Brenneria nigrifluens DSM 30175 = ATCC 13028</name>
    <dbReference type="NCBI Taxonomy" id="1121120"/>
    <lineage>
        <taxon>Bacteria</taxon>
        <taxon>Pseudomonadati</taxon>
        <taxon>Pseudomonadota</taxon>
        <taxon>Gammaproteobacteria</taxon>
        <taxon>Enterobacterales</taxon>
        <taxon>Pectobacteriaceae</taxon>
        <taxon>Brenneria</taxon>
    </lineage>
</organism>
<evidence type="ECO:0000256" key="7">
    <source>
        <dbReference type="RuleBase" id="RU362064"/>
    </source>
</evidence>
<evidence type="ECO:0000256" key="4">
    <source>
        <dbReference type="ARBA" id="ARBA00023136"/>
    </source>
</evidence>
<proteinExistence type="inferred from homology"/>
<keyword evidence="3 7" id="KW-1133">Transmembrane helix</keyword>
<dbReference type="InterPro" id="IPR052205">
    <property type="entry name" value="FliO/MopB"/>
</dbReference>
<dbReference type="GO" id="GO:0005886">
    <property type="term" value="C:plasma membrane"/>
    <property type="evidence" value="ECO:0007669"/>
    <property type="project" value="UniProtKB-SubCell"/>
</dbReference>
<dbReference type="EMBL" id="CP034036">
    <property type="protein sequence ID" value="QCR05109.1"/>
    <property type="molecule type" value="Genomic_DNA"/>
</dbReference>
<dbReference type="GO" id="GO:0044781">
    <property type="term" value="P:bacterial-type flagellum organization"/>
    <property type="evidence" value="ECO:0007669"/>
    <property type="project" value="UniProtKB-UniRule"/>
</dbReference>
<reference evidence="9 11" key="2">
    <citation type="submission" date="2018-11" db="EMBL/GenBank/DDBJ databases">
        <title>Genome sequences of Brenneria nigrifluens and Brenneria rubrifaciens.</title>
        <authorList>
            <person name="Poret-Peterson A.T."/>
            <person name="McClean A.E."/>
            <person name="Kluepfel D.A."/>
        </authorList>
    </citation>
    <scope>NUCLEOTIDE SEQUENCE [LARGE SCALE GENOMIC DNA]</scope>
    <source>
        <strain evidence="9 11">ATCC 13028</strain>
    </source>
</reference>
<dbReference type="PANTHER" id="PTHR38766">
    <property type="entry name" value="FLAGELLAR PROTEIN FLIO"/>
    <property type="match status" value="1"/>
</dbReference>
<evidence type="ECO:0000256" key="1">
    <source>
        <dbReference type="ARBA" id="ARBA00022475"/>
    </source>
</evidence>
<evidence type="ECO:0000313" key="8">
    <source>
        <dbReference type="EMBL" id="PWC25357.1"/>
    </source>
</evidence>
<evidence type="ECO:0000256" key="6">
    <source>
        <dbReference type="ARBA" id="ARBA00037937"/>
    </source>
</evidence>
<evidence type="ECO:0000313" key="11">
    <source>
        <dbReference type="Proteomes" id="UP000303847"/>
    </source>
</evidence>
<keyword evidence="8" id="KW-0966">Cell projection</keyword>
<keyword evidence="8" id="KW-0969">Cilium</keyword>
<evidence type="ECO:0000313" key="10">
    <source>
        <dbReference type="Proteomes" id="UP000295985"/>
    </source>
</evidence>
<dbReference type="NCBIfam" id="TIGR03500">
    <property type="entry name" value="FliO_TIGR"/>
    <property type="match status" value="1"/>
</dbReference>
<reference evidence="8 10" key="1">
    <citation type="submission" date="2018-04" db="EMBL/GenBank/DDBJ databases">
        <title>Brenneria corticis sp.nov.</title>
        <authorList>
            <person name="Li Y."/>
        </authorList>
    </citation>
    <scope>NUCLEOTIDE SEQUENCE [LARGE SCALE GENOMIC DNA]</scope>
    <source>
        <strain evidence="8 10">LMG 2694</strain>
    </source>
</reference>
<dbReference type="AlphaFoldDB" id="A0A2U1UUN0"/>
<dbReference type="RefSeq" id="WP_009113325.1">
    <property type="nucleotide sequence ID" value="NZ_CP034036.1"/>
</dbReference>
<evidence type="ECO:0000256" key="2">
    <source>
        <dbReference type="ARBA" id="ARBA00022692"/>
    </source>
</evidence>
<evidence type="ECO:0000256" key="5">
    <source>
        <dbReference type="ARBA" id="ARBA00023143"/>
    </source>
</evidence>
<feature type="transmembrane region" description="Helical" evidence="7">
    <location>
        <begin position="31"/>
        <end position="53"/>
    </location>
</feature>
<protein>
    <recommendedName>
        <fullName evidence="7">Flagellar protein</fullName>
    </recommendedName>
</protein>
<gene>
    <name evidence="8" type="primary">fliO</name>
    <name evidence="8" type="ORF">DDT54_05535</name>
    <name evidence="9" type="ORF">EH206_13495</name>
</gene>
<accession>A0A2U1UUN0</accession>
<sequence length="142" mass="15144">MPTVQTPTSPVTVTGQPSTLATAPPLTGSMLLTQVGSVLGGILLLILFIAWLVRKLGLAPQAKQNKLLKVVSSCPVGQRERVVIVEVEDTWLVLGVTAQQITPLHTLPAQATDNGGTSAGEIKPVDFQQLFKKVLKRPEKSE</sequence>
<keyword evidence="5 7" id="KW-0975">Bacterial flagellum</keyword>
<comment type="subcellular location">
    <subcellularLocation>
        <location evidence="7">Cell membrane</location>
    </subcellularLocation>
    <subcellularLocation>
        <location evidence="7">Bacterial flagellum basal body</location>
    </subcellularLocation>
</comment>
<dbReference type="OrthoDB" id="6897726at2"/>
<keyword evidence="8" id="KW-0282">Flagellum</keyword>
<dbReference type="PANTHER" id="PTHR38766:SF1">
    <property type="entry name" value="FLAGELLAR PROTEIN FLIO"/>
    <property type="match status" value="1"/>
</dbReference>
<dbReference type="EMBL" id="QDKK01000004">
    <property type="protein sequence ID" value="PWC25357.1"/>
    <property type="molecule type" value="Genomic_DNA"/>
</dbReference>
<keyword evidence="4 7" id="KW-0472">Membrane</keyword>
<evidence type="ECO:0000256" key="3">
    <source>
        <dbReference type="ARBA" id="ARBA00022989"/>
    </source>
</evidence>
<keyword evidence="1 7" id="KW-1003">Cell membrane</keyword>
<dbReference type="Pfam" id="PF04347">
    <property type="entry name" value="FliO"/>
    <property type="match status" value="1"/>
</dbReference>
<comment type="similarity">
    <text evidence="6 7">Belongs to the FliO/MopB family.</text>
</comment>
<evidence type="ECO:0000313" key="9">
    <source>
        <dbReference type="EMBL" id="QCR05109.1"/>
    </source>
</evidence>
<keyword evidence="2 7" id="KW-0812">Transmembrane</keyword>
<dbReference type="Proteomes" id="UP000303847">
    <property type="component" value="Chromosome"/>
</dbReference>
<name>A0A2U1UUN0_9GAMM</name>